<protein>
    <submittedName>
        <fullName evidence="2">Glycosyl hydrolase</fullName>
    </submittedName>
</protein>
<dbReference type="SUPFAM" id="SSF110296">
    <property type="entry name" value="Oligoxyloglucan reducing end-specific cellobiohydrolase"/>
    <property type="match status" value="1"/>
</dbReference>
<dbReference type="GO" id="GO:0016787">
    <property type="term" value="F:hydrolase activity"/>
    <property type="evidence" value="ECO:0007669"/>
    <property type="project" value="UniProtKB-KW"/>
</dbReference>
<dbReference type="InterPro" id="IPR015943">
    <property type="entry name" value="WD40/YVTN_repeat-like_dom_sf"/>
</dbReference>
<organism evidence="2 3">
    <name type="scientific">Alkalibacterium kapii</name>
    <dbReference type="NCBI Taxonomy" id="426704"/>
    <lineage>
        <taxon>Bacteria</taxon>
        <taxon>Bacillati</taxon>
        <taxon>Bacillota</taxon>
        <taxon>Bacilli</taxon>
        <taxon>Lactobacillales</taxon>
        <taxon>Carnobacteriaceae</taxon>
        <taxon>Alkalibacterium</taxon>
    </lineage>
</organism>
<dbReference type="Proteomes" id="UP000321662">
    <property type="component" value="Unassembled WGS sequence"/>
</dbReference>
<proteinExistence type="predicted"/>
<dbReference type="AlphaFoldDB" id="A0A511AV20"/>
<accession>A0A511AV20</accession>
<dbReference type="RefSeq" id="WP_146924842.1">
    <property type="nucleotide sequence ID" value="NZ_BJUY01000027.1"/>
</dbReference>
<dbReference type="Gene3D" id="2.130.10.10">
    <property type="entry name" value="YVTN repeat-like/Quinoprotein amine dehydrogenase"/>
    <property type="match status" value="1"/>
</dbReference>
<feature type="transmembrane region" description="Helical" evidence="1">
    <location>
        <begin position="42"/>
        <end position="60"/>
    </location>
</feature>
<keyword evidence="3" id="KW-1185">Reference proteome</keyword>
<gene>
    <name evidence="2" type="ORF">AKA01nite_16620</name>
</gene>
<keyword evidence="1" id="KW-1133">Transmembrane helix</keyword>
<reference evidence="2 3" key="1">
    <citation type="submission" date="2019-07" db="EMBL/GenBank/DDBJ databases">
        <title>Whole genome shotgun sequence of Alkalibacterium kapii NBRC 103247.</title>
        <authorList>
            <person name="Hosoyama A."/>
            <person name="Uohara A."/>
            <person name="Ohji S."/>
            <person name="Ichikawa N."/>
        </authorList>
    </citation>
    <scope>NUCLEOTIDE SEQUENCE [LARGE SCALE GENOMIC DNA]</scope>
    <source>
        <strain evidence="2 3">NBRC 103247</strain>
    </source>
</reference>
<evidence type="ECO:0000313" key="2">
    <source>
        <dbReference type="EMBL" id="GEK92040.1"/>
    </source>
</evidence>
<sequence>MPFLAGLLGILLLWVIISFIFKNKIQKRSIHLKESFMKLAAYWFWTALVIIIGLTLFTGFKTYQIAQAFGTPLNRKIEEWLYVKTVDYGEFNIFDQSVEELFTLIDEEVDLPDPLFIYNEFDLEFDRSGQLTSFYAAVTGENEEGEFEWFLISDSSEPNQLTINTGKNSDREVLSDDMLLSPLFDTLDQLSLEEEIETWPTEEEFGIYYDGYRSWGTDDTGIYYLGNGGGPIRIELYDYEILGYTVSVYVSGKTEIITPNRYIDSSLNVLSEPIDLESEKPVLGYQVDDKSQEIYFVTEAIGYRLMVLDAATGSRWYGLEKTTDAGESWVTINPDPFDGRSGSSTGLKFLNDNLGFMAIARGDQATLFRSETGGETVSPVSFPDVQVPLTEDDTYNPFQFPDMPYEENGELYVTIGQGPNGDYNSGAKALYKSVDDGKTWTYVDEVGTEFGKD</sequence>
<dbReference type="OrthoDB" id="1701846at2"/>
<name>A0A511AV20_9LACT</name>
<evidence type="ECO:0000313" key="3">
    <source>
        <dbReference type="Proteomes" id="UP000321662"/>
    </source>
</evidence>
<dbReference type="EMBL" id="BJUY01000027">
    <property type="protein sequence ID" value="GEK92040.1"/>
    <property type="molecule type" value="Genomic_DNA"/>
</dbReference>
<keyword evidence="2" id="KW-0378">Hydrolase</keyword>
<keyword evidence="1" id="KW-0472">Membrane</keyword>
<comment type="caution">
    <text evidence="2">The sequence shown here is derived from an EMBL/GenBank/DDBJ whole genome shotgun (WGS) entry which is preliminary data.</text>
</comment>
<evidence type="ECO:0000256" key="1">
    <source>
        <dbReference type="SAM" id="Phobius"/>
    </source>
</evidence>
<keyword evidence="1" id="KW-0812">Transmembrane</keyword>